<dbReference type="PANTHER" id="PTHR35984">
    <property type="entry name" value="PERIPLASMIC SERINE PROTEASE"/>
    <property type="match status" value="1"/>
</dbReference>
<dbReference type="InterPro" id="IPR002825">
    <property type="entry name" value="Pept_S49_ser-pept_pro"/>
</dbReference>
<dbReference type="Pfam" id="PF01972">
    <property type="entry name" value="SDH_protease"/>
    <property type="match status" value="1"/>
</dbReference>
<dbReference type="Proteomes" id="UP000238164">
    <property type="component" value="Chromosome 1"/>
</dbReference>
<sequence>MFEAMNANRYARQSLIREIEKVTSTTLICYVVADLQIERTDVVAMVDLLHNITPGTPIDLLLNSPGGDIDAAEKLILLIRKRAGSAPVRVIVPDYAKSAATLIALGANTIVMSDTSELGAIDPQVDLADSNGHLQTLSAQSYLDAFHLHADRLKEDPNDPVARLMLSKMEPATVRKLERMTKRSRSIAEALLGQSMIKDTDQAAEIAKNLSDTDKWHSHGQMISHETARGLGLDITYLAPHDDLWARYWRLFSLQLWSANGKVKLFESDWASIPIS</sequence>
<dbReference type="EMBL" id="LT985188">
    <property type="protein sequence ID" value="SPD88196.1"/>
    <property type="molecule type" value="Genomic_DNA"/>
</dbReference>
<accession>A0A2N9JKB9</accession>
<evidence type="ECO:0000313" key="2">
    <source>
        <dbReference type="Proteomes" id="UP000238164"/>
    </source>
</evidence>
<dbReference type="SUPFAM" id="SSF52096">
    <property type="entry name" value="ClpP/crotonase"/>
    <property type="match status" value="1"/>
</dbReference>
<dbReference type="PANTHER" id="PTHR35984:SF1">
    <property type="entry name" value="PERIPLASMIC SERINE PROTEASE"/>
    <property type="match status" value="1"/>
</dbReference>
<proteinExistence type="predicted"/>
<dbReference type="RefSeq" id="WP_158681240.1">
    <property type="nucleotide sequence ID" value="NZ_BAAAGO010000044.1"/>
</dbReference>
<gene>
    <name evidence="1" type="ORF">MPLG2_3166</name>
</gene>
<protein>
    <recommendedName>
        <fullName evidence="3">Serine dehydrogenase proteinase</fullName>
    </recommendedName>
</protein>
<dbReference type="GO" id="GO:0016020">
    <property type="term" value="C:membrane"/>
    <property type="evidence" value="ECO:0007669"/>
    <property type="project" value="InterPro"/>
</dbReference>
<dbReference type="AlphaFoldDB" id="A0A2N9JKB9"/>
<dbReference type="OrthoDB" id="9806253at2"/>
<keyword evidence="2" id="KW-1185">Reference proteome</keyword>
<name>A0A2N9JKB9_9ACTN</name>
<evidence type="ECO:0000313" key="1">
    <source>
        <dbReference type="EMBL" id="SPD88196.1"/>
    </source>
</evidence>
<reference evidence="1 2" key="1">
    <citation type="submission" date="2018-02" db="EMBL/GenBank/DDBJ databases">
        <authorList>
            <person name="Cohen D.B."/>
            <person name="Kent A.D."/>
        </authorList>
    </citation>
    <scope>NUCLEOTIDE SEQUENCE [LARGE SCALE GENOMIC DNA]</scope>
    <source>
        <strain evidence="1">1</strain>
    </source>
</reference>
<dbReference type="InterPro" id="IPR029045">
    <property type="entry name" value="ClpP/crotonase-like_dom_sf"/>
</dbReference>
<evidence type="ECO:0008006" key="3">
    <source>
        <dbReference type="Google" id="ProtNLM"/>
    </source>
</evidence>
<organism evidence="1 2">
    <name type="scientific">Micropruina glycogenica</name>
    <dbReference type="NCBI Taxonomy" id="75385"/>
    <lineage>
        <taxon>Bacteria</taxon>
        <taxon>Bacillati</taxon>
        <taxon>Actinomycetota</taxon>
        <taxon>Actinomycetes</taxon>
        <taxon>Propionibacteriales</taxon>
        <taxon>Nocardioidaceae</taxon>
        <taxon>Micropruina</taxon>
    </lineage>
</organism>
<dbReference type="KEGG" id="mgg:MPLG2_3166"/>
<dbReference type="Gene3D" id="3.90.226.10">
    <property type="entry name" value="2-enoyl-CoA Hydratase, Chain A, domain 1"/>
    <property type="match status" value="1"/>
</dbReference>